<name>A0AAW7MI96_9BURK</name>
<dbReference type="InterPro" id="IPR025421">
    <property type="entry name" value="DUF4148"/>
</dbReference>
<reference evidence="2" key="1">
    <citation type="submission" date="2018-04" db="EMBL/GenBank/DDBJ databases">
        <authorList>
            <person name="Jy Z."/>
        </authorList>
    </citation>
    <scope>NUCLEOTIDE SEQUENCE</scope>
    <source>
        <strain evidence="3">AS13</strain>
        <strain evidence="2">LA18</strain>
    </source>
</reference>
<dbReference type="Proteomes" id="UP001172788">
    <property type="component" value="Unassembled WGS sequence"/>
</dbReference>
<feature type="signal peptide" evidence="1">
    <location>
        <begin position="1"/>
        <end position="39"/>
    </location>
</feature>
<evidence type="ECO:0000313" key="5">
    <source>
        <dbReference type="Proteomes" id="UP001172791"/>
    </source>
</evidence>
<comment type="caution">
    <text evidence="2">The sequence shown here is derived from an EMBL/GenBank/DDBJ whole genome shotgun (WGS) entry which is preliminary data.</text>
</comment>
<dbReference type="Pfam" id="PF13663">
    <property type="entry name" value="DUF4148"/>
    <property type="match status" value="2"/>
</dbReference>
<dbReference type="Proteomes" id="UP001172791">
    <property type="component" value="Unassembled WGS sequence"/>
</dbReference>
<protein>
    <recommendedName>
        <fullName evidence="6">DUF4148 domain-containing protein</fullName>
    </recommendedName>
</protein>
<evidence type="ECO:0008006" key="6">
    <source>
        <dbReference type="Google" id="ProtNLM"/>
    </source>
</evidence>
<proteinExistence type="predicted"/>
<evidence type="ECO:0000313" key="4">
    <source>
        <dbReference type="Proteomes" id="UP001172788"/>
    </source>
</evidence>
<accession>A0AAW7MI96</accession>
<keyword evidence="4" id="KW-1185">Reference proteome</keyword>
<gene>
    <name evidence="2" type="ORF">DBA34_03760</name>
    <name evidence="3" type="ORF">DBB29_04150</name>
</gene>
<evidence type="ECO:0000256" key="1">
    <source>
        <dbReference type="SAM" id="SignalP"/>
    </source>
</evidence>
<dbReference type="EMBL" id="QAID01000031">
    <property type="protein sequence ID" value="MDN4577307.1"/>
    <property type="molecule type" value="Genomic_DNA"/>
</dbReference>
<sequence>MHCAPPQLRKTGVNVMNRKHIASALMSVLMATAAGAAFAQAGRSSDAYSEGSQFAWVSQTSQVSREQVRQELVDARAQGLIPQNDYEYPVLATMQRNQAPGKTRAQVYDDLVRARQNGEMKYSNP</sequence>
<dbReference type="AlphaFoldDB" id="A0AAW7MI96"/>
<keyword evidence="1" id="KW-0732">Signal</keyword>
<evidence type="ECO:0000313" key="2">
    <source>
        <dbReference type="EMBL" id="MDN4572381.1"/>
    </source>
</evidence>
<dbReference type="EMBL" id="QAIC01000028">
    <property type="protein sequence ID" value="MDN4572381.1"/>
    <property type="molecule type" value="Genomic_DNA"/>
</dbReference>
<organism evidence="2 5">
    <name type="scientific">Pandoraea cepalis</name>
    <dbReference type="NCBI Taxonomy" id="2508294"/>
    <lineage>
        <taxon>Bacteria</taxon>
        <taxon>Pseudomonadati</taxon>
        <taxon>Pseudomonadota</taxon>
        <taxon>Betaproteobacteria</taxon>
        <taxon>Burkholderiales</taxon>
        <taxon>Burkholderiaceae</taxon>
        <taxon>Pandoraea</taxon>
    </lineage>
</organism>
<evidence type="ECO:0000313" key="3">
    <source>
        <dbReference type="EMBL" id="MDN4577307.1"/>
    </source>
</evidence>
<feature type="chain" id="PRO_5043577690" description="DUF4148 domain-containing protein" evidence="1">
    <location>
        <begin position="40"/>
        <end position="125"/>
    </location>
</feature>